<evidence type="ECO:0000256" key="1">
    <source>
        <dbReference type="ARBA" id="ARBA00023224"/>
    </source>
</evidence>
<evidence type="ECO:0000313" key="5">
    <source>
        <dbReference type="EMBL" id="AOV08487.1"/>
    </source>
</evidence>
<feature type="transmembrane region" description="Helical" evidence="3">
    <location>
        <begin position="40"/>
        <end position="57"/>
    </location>
</feature>
<dbReference type="Gene3D" id="1.10.287.950">
    <property type="entry name" value="Methyl-accepting chemotaxis protein"/>
    <property type="match status" value="1"/>
</dbReference>
<dbReference type="Pfam" id="PF00015">
    <property type="entry name" value="MCPsignal"/>
    <property type="match status" value="1"/>
</dbReference>
<proteinExistence type="predicted"/>
<reference evidence="5 6" key="1">
    <citation type="submission" date="2016-09" db="EMBL/GenBank/DDBJ databases">
        <title>Complete genome sequence of the Lysinibacillus sphaericus LMG 22257, a specie of Bacillus with ureolytic activity that can effectively biodeposit calcium carbonate.</title>
        <authorList>
            <person name="Yan W."/>
        </authorList>
    </citation>
    <scope>NUCLEOTIDE SEQUENCE [LARGE SCALE GENOMIC DNA]</scope>
    <source>
        <strain evidence="5 6">LMG 22257</strain>
    </source>
</reference>
<evidence type="ECO:0000259" key="4">
    <source>
        <dbReference type="PROSITE" id="PS50111"/>
    </source>
</evidence>
<feature type="domain" description="Methyl-accepting transducer" evidence="4">
    <location>
        <begin position="209"/>
        <end position="459"/>
    </location>
</feature>
<dbReference type="SUPFAM" id="SSF58104">
    <property type="entry name" value="Methyl-accepting chemotaxis protein (MCP) signaling domain"/>
    <property type="match status" value="1"/>
</dbReference>
<feature type="transmembrane region" description="Helical" evidence="3">
    <location>
        <begin position="139"/>
        <end position="161"/>
    </location>
</feature>
<dbReference type="Proteomes" id="UP000185746">
    <property type="component" value="Chromosome"/>
</dbReference>
<dbReference type="KEGG" id="surl:BI350_13725"/>
<dbReference type="RefSeq" id="WP_075528653.1">
    <property type="nucleotide sequence ID" value="NZ_CP017560.1"/>
</dbReference>
<dbReference type="GO" id="GO:0007165">
    <property type="term" value="P:signal transduction"/>
    <property type="evidence" value="ECO:0007669"/>
    <property type="project" value="UniProtKB-KW"/>
</dbReference>
<dbReference type="EMBL" id="CP017560">
    <property type="protein sequence ID" value="AOV08487.1"/>
    <property type="molecule type" value="Genomic_DNA"/>
</dbReference>
<organism evidence="5 6">
    <name type="scientific">Sporosarcina ureilytica</name>
    <dbReference type="NCBI Taxonomy" id="298596"/>
    <lineage>
        <taxon>Bacteria</taxon>
        <taxon>Bacillati</taxon>
        <taxon>Bacillota</taxon>
        <taxon>Bacilli</taxon>
        <taxon>Bacillales</taxon>
        <taxon>Caryophanaceae</taxon>
        <taxon>Sporosarcina</taxon>
    </lineage>
</organism>
<protein>
    <recommendedName>
        <fullName evidence="4">Methyl-accepting transducer domain-containing protein</fullName>
    </recommendedName>
</protein>
<dbReference type="SMART" id="SM00283">
    <property type="entry name" value="MA"/>
    <property type="match status" value="1"/>
</dbReference>
<dbReference type="PROSITE" id="PS50111">
    <property type="entry name" value="CHEMOTAXIS_TRANSDUC_2"/>
    <property type="match status" value="1"/>
</dbReference>
<keyword evidence="1 2" id="KW-0807">Transducer</keyword>
<dbReference type="PANTHER" id="PTHR32089:SF112">
    <property type="entry name" value="LYSOZYME-LIKE PROTEIN-RELATED"/>
    <property type="match status" value="1"/>
</dbReference>
<feature type="transmembrane region" description="Helical" evidence="3">
    <location>
        <begin position="69"/>
        <end position="87"/>
    </location>
</feature>
<dbReference type="PANTHER" id="PTHR32089">
    <property type="entry name" value="METHYL-ACCEPTING CHEMOTAXIS PROTEIN MCPB"/>
    <property type="match status" value="1"/>
</dbReference>
<feature type="transmembrane region" description="Helical" evidence="3">
    <location>
        <begin position="116"/>
        <end position="133"/>
    </location>
</feature>
<accession>A0A1D8JIE9</accession>
<dbReference type="GO" id="GO:0016020">
    <property type="term" value="C:membrane"/>
    <property type="evidence" value="ECO:0007669"/>
    <property type="project" value="InterPro"/>
</dbReference>
<feature type="transmembrane region" description="Helical" evidence="3">
    <location>
        <begin position="17"/>
        <end position="34"/>
    </location>
</feature>
<gene>
    <name evidence="5" type="ORF">BI350_13725</name>
</gene>
<keyword evidence="3" id="KW-1133">Transmembrane helix</keyword>
<name>A0A1D8JIE9_9BACL</name>
<feature type="transmembrane region" description="Helical" evidence="3">
    <location>
        <begin position="93"/>
        <end position="109"/>
    </location>
</feature>
<keyword evidence="3" id="KW-0812">Transmembrane</keyword>
<keyword evidence="3" id="KW-0472">Membrane</keyword>
<evidence type="ECO:0000313" key="6">
    <source>
        <dbReference type="Proteomes" id="UP000185746"/>
    </source>
</evidence>
<keyword evidence="6" id="KW-1185">Reference proteome</keyword>
<sequence>MNIEQLKWDDWIRKNRIFMSGFALAAGLGLLAQLIQRSSIIIILSVAIPFALALIAYSISTKMIVVARILPYLLLTLNFVIALSVIFLSEANLGTIGIIILLLVLGAIHGQMKIMAFGFILSFIALYINNSMFVDPELVIASGRNLLILHVLGGIVLLLLVRQNGQMFEHIEELVEETSRKAMEEEALAIKLDSAVVTITSNLERIRTNTNTAHQSQLEMLGAIDEVSAGSQQQADYISGIAENIEDTDLIMDEVAAGIERVIQQANQAGEMANEGTTKVTQLEESFTAFTVFFKELIATFNHLTQKIDETNSFTTAIKEITEQTNLLSLNASIEAARAGEHGRGFAIVADEIRKLSSLTAETLSKIEGNLSEVNESNAFMVRQLNDGGKRVASQSEIVSQSTNSFTQLFTMMSGLTIELSDFVTKFEGANENSRDIQNRTSEFASIIQQSTATIEELNATLTELTKEQEQIAHYIHETYEEAVQLRNE</sequence>
<evidence type="ECO:0000256" key="3">
    <source>
        <dbReference type="SAM" id="Phobius"/>
    </source>
</evidence>
<evidence type="ECO:0000256" key="2">
    <source>
        <dbReference type="PROSITE-ProRule" id="PRU00284"/>
    </source>
</evidence>
<dbReference type="AlphaFoldDB" id="A0A1D8JIE9"/>
<dbReference type="InterPro" id="IPR004089">
    <property type="entry name" value="MCPsignal_dom"/>
</dbReference>